<accession>A0ABV5FTZ2</accession>
<evidence type="ECO:0008006" key="4">
    <source>
        <dbReference type="Google" id="ProtNLM"/>
    </source>
</evidence>
<organism evidence="2 3">
    <name type="scientific">Citricoccus parietis</name>
    <dbReference type="NCBI Taxonomy" id="592307"/>
    <lineage>
        <taxon>Bacteria</taxon>
        <taxon>Bacillati</taxon>
        <taxon>Actinomycetota</taxon>
        <taxon>Actinomycetes</taxon>
        <taxon>Micrococcales</taxon>
        <taxon>Micrococcaceae</taxon>
        <taxon>Citricoccus</taxon>
    </lineage>
</organism>
<evidence type="ECO:0000256" key="1">
    <source>
        <dbReference type="SAM" id="MobiDB-lite"/>
    </source>
</evidence>
<dbReference type="Proteomes" id="UP001589575">
    <property type="component" value="Unassembled WGS sequence"/>
</dbReference>
<reference evidence="2 3" key="1">
    <citation type="submission" date="2024-09" db="EMBL/GenBank/DDBJ databases">
        <authorList>
            <person name="Sun Q."/>
            <person name="Mori K."/>
        </authorList>
    </citation>
    <scope>NUCLEOTIDE SEQUENCE [LARGE SCALE GENOMIC DNA]</scope>
    <source>
        <strain evidence="2 3">CCM 7609</strain>
    </source>
</reference>
<comment type="caution">
    <text evidence="2">The sequence shown here is derived from an EMBL/GenBank/DDBJ whole genome shotgun (WGS) entry which is preliminary data.</text>
</comment>
<keyword evidence="3" id="KW-1185">Reference proteome</keyword>
<name>A0ABV5FTZ2_9MICC</name>
<gene>
    <name evidence="2" type="ORF">ACFFX0_02700</name>
</gene>
<feature type="region of interest" description="Disordered" evidence="1">
    <location>
        <begin position="35"/>
        <end position="64"/>
    </location>
</feature>
<protein>
    <recommendedName>
        <fullName evidence="4">Secreted protein</fullName>
    </recommendedName>
</protein>
<evidence type="ECO:0000313" key="3">
    <source>
        <dbReference type="Proteomes" id="UP001589575"/>
    </source>
</evidence>
<evidence type="ECO:0000313" key="2">
    <source>
        <dbReference type="EMBL" id="MFB9070158.1"/>
    </source>
</evidence>
<sequence length="100" mass="10372">MASAWTSTSAVRSASMSPMARFQCCMASSLHSSTVGRNRSLLPEKSCPVGLEPTPRSSSRWSGPARAAAMESRASVLAVFQPDMTAAACVSGTLECTGLS</sequence>
<dbReference type="EMBL" id="JBHMFI010000001">
    <property type="protein sequence ID" value="MFB9070158.1"/>
    <property type="molecule type" value="Genomic_DNA"/>
</dbReference>
<proteinExistence type="predicted"/>